<dbReference type="AlphaFoldDB" id="A0A1D1UUD9"/>
<evidence type="ECO:0000256" key="1">
    <source>
        <dbReference type="SAM" id="Phobius"/>
    </source>
</evidence>
<evidence type="ECO:0000313" key="2">
    <source>
        <dbReference type="EMBL" id="GAU91352.1"/>
    </source>
</evidence>
<organism evidence="2 3">
    <name type="scientific">Ramazzottius varieornatus</name>
    <name type="common">Water bear</name>
    <name type="synonym">Tardigrade</name>
    <dbReference type="NCBI Taxonomy" id="947166"/>
    <lineage>
        <taxon>Eukaryota</taxon>
        <taxon>Metazoa</taxon>
        <taxon>Ecdysozoa</taxon>
        <taxon>Tardigrada</taxon>
        <taxon>Eutardigrada</taxon>
        <taxon>Parachela</taxon>
        <taxon>Hypsibioidea</taxon>
        <taxon>Ramazzottiidae</taxon>
        <taxon>Ramazzottius</taxon>
    </lineage>
</organism>
<keyword evidence="1" id="KW-1133">Transmembrane helix</keyword>
<name>A0A1D1UUD9_RAMVA</name>
<accession>A0A1D1UUD9</accession>
<keyword evidence="1" id="KW-0472">Membrane</keyword>
<feature type="transmembrane region" description="Helical" evidence="1">
    <location>
        <begin position="109"/>
        <end position="133"/>
    </location>
</feature>
<sequence>MTGGECVFIAGQPFPHPFYGNFTWQNHDEDDVDYLESEEDDGCFYWNPLPKSTVSWYGRNHLPIGEPLCSYFVNLGATKCATGRETFTDLKFAEVSSAGLLASETHNSVMAWFFLPLVFFLLASSTVFVFWYYSRMVSEWWKIAQLTDTVAK</sequence>
<comment type="caution">
    <text evidence="2">The sequence shown here is derived from an EMBL/GenBank/DDBJ whole genome shotgun (WGS) entry which is preliminary data.</text>
</comment>
<gene>
    <name evidence="2" type="primary">RvY_03621-1</name>
    <name evidence="2" type="synonym">RvY_03621.1</name>
    <name evidence="2" type="ORF">RvY_03621</name>
</gene>
<protein>
    <submittedName>
        <fullName evidence="2">Uncharacterized protein</fullName>
    </submittedName>
</protein>
<keyword evidence="1" id="KW-0812">Transmembrane</keyword>
<reference evidence="2 3" key="1">
    <citation type="journal article" date="2016" name="Nat. Commun.">
        <title>Extremotolerant tardigrade genome and improved radiotolerance of human cultured cells by tardigrade-unique protein.</title>
        <authorList>
            <person name="Hashimoto T."/>
            <person name="Horikawa D.D."/>
            <person name="Saito Y."/>
            <person name="Kuwahara H."/>
            <person name="Kozuka-Hata H."/>
            <person name="Shin-I T."/>
            <person name="Minakuchi Y."/>
            <person name="Ohishi K."/>
            <person name="Motoyama A."/>
            <person name="Aizu T."/>
            <person name="Enomoto A."/>
            <person name="Kondo K."/>
            <person name="Tanaka S."/>
            <person name="Hara Y."/>
            <person name="Koshikawa S."/>
            <person name="Sagara H."/>
            <person name="Miura T."/>
            <person name="Yokobori S."/>
            <person name="Miyagawa K."/>
            <person name="Suzuki Y."/>
            <person name="Kubo T."/>
            <person name="Oyama M."/>
            <person name="Kohara Y."/>
            <person name="Fujiyama A."/>
            <person name="Arakawa K."/>
            <person name="Katayama T."/>
            <person name="Toyoda A."/>
            <person name="Kunieda T."/>
        </authorList>
    </citation>
    <scope>NUCLEOTIDE SEQUENCE [LARGE SCALE GENOMIC DNA]</scope>
    <source>
        <strain evidence="2 3">YOKOZUNA-1</strain>
    </source>
</reference>
<proteinExistence type="predicted"/>
<keyword evidence="3" id="KW-1185">Reference proteome</keyword>
<dbReference type="Proteomes" id="UP000186922">
    <property type="component" value="Unassembled WGS sequence"/>
</dbReference>
<evidence type="ECO:0000313" key="3">
    <source>
        <dbReference type="Proteomes" id="UP000186922"/>
    </source>
</evidence>
<dbReference type="EMBL" id="BDGG01000002">
    <property type="protein sequence ID" value="GAU91352.1"/>
    <property type="molecule type" value="Genomic_DNA"/>
</dbReference>